<dbReference type="EMBL" id="JAGZSV010000060">
    <property type="protein sequence ID" value="MBS6940719.1"/>
    <property type="molecule type" value="Genomic_DNA"/>
</dbReference>
<dbReference type="Proteomes" id="UP000727506">
    <property type="component" value="Unassembled WGS sequence"/>
</dbReference>
<feature type="transmembrane region" description="Helical" evidence="1">
    <location>
        <begin position="51"/>
        <end position="70"/>
    </location>
</feature>
<keyword evidence="1" id="KW-0472">Membrane</keyword>
<proteinExistence type="predicted"/>
<sequence length="89" mass="9925">MGRIIIHPHALSHGLSEEQIRYTWISFVRKQRRSAPSEDHVAAIGCDPGGVAIQMVGVVIAGGIMIYHAMTPPARKLMAELGLQRRRRR</sequence>
<evidence type="ECO:0000256" key="1">
    <source>
        <dbReference type="SAM" id="Phobius"/>
    </source>
</evidence>
<keyword evidence="1" id="KW-0812">Transmembrane</keyword>
<accession>A0A943UX48</accession>
<gene>
    <name evidence="2" type="ORF">KH142_04425</name>
</gene>
<evidence type="ECO:0000313" key="2">
    <source>
        <dbReference type="EMBL" id="MBS6940719.1"/>
    </source>
</evidence>
<comment type="caution">
    <text evidence="2">The sequence shown here is derived from an EMBL/GenBank/DDBJ whole genome shotgun (WGS) entry which is preliminary data.</text>
</comment>
<reference evidence="2" key="1">
    <citation type="submission" date="2021-02" db="EMBL/GenBank/DDBJ databases">
        <title>Infant gut strain persistence is associated with maternal origin, phylogeny, and functional potential including surface adhesion and iron acquisition.</title>
        <authorList>
            <person name="Lou Y.C."/>
        </authorList>
    </citation>
    <scope>NUCLEOTIDE SEQUENCE</scope>
    <source>
        <strain evidence="2">L2_039_000G1_dasL2_039_000G1_concoct_11</strain>
    </source>
</reference>
<keyword evidence="1" id="KW-1133">Transmembrane helix</keyword>
<protein>
    <submittedName>
        <fullName evidence="2">Uncharacterized protein</fullName>
    </submittedName>
</protein>
<organism evidence="2 3">
    <name type="scientific">Slackia piriformis</name>
    <dbReference type="NCBI Taxonomy" id="626934"/>
    <lineage>
        <taxon>Bacteria</taxon>
        <taxon>Bacillati</taxon>
        <taxon>Actinomycetota</taxon>
        <taxon>Coriobacteriia</taxon>
        <taxon>Eggerthellales</taxon>
        <taxon>Eggerthellaceae</taxon>
        <taxon>Slackia</taxon>
    </lineage>
</organism>
<evidence type="ECO:0000313" key="3">
    <source>
        <dbReference type="Proteomes" id="UP000727506"/>
    </source>
</evidence>
<dbReference type="AlphaFoldDB" id="A0A943UX48"/>
<name>A0A943UX48_9ACTN</name>